<reference evidence="1" key="1">
    <citation type="submission" date="2014-09" db="EMBL/GenBank/DDBJ databases">
        <authorList>
            <person name="Magalhaes I.L.F."/>
            <person name="Oliveira U."/>
            <person name="Santos F.R."/>
            <person name="Vidigal T.H.D.A."/>
            <person name="Brescovit A.D."/>
            <person name="Santos A.J."/>
        </authorList>
    </citation>
    <scope>NUCLEOTIDE SEQUENCE</scope>
    <source>
        <tissue evidence="1">Shoot tissue taken approximately 20 cm above the soil surface</tissue>
    </source>
</reference>
<name>A0A0A9F9E5_ARUDO</name>
<protein>
    <submittedName>
        <fullName evidence="1">Omega-3 fatty acid desaturase</fullName>
    </submittedName>
</protein>
<proteinExistence type="predicted"/>
<sequence>MHKNVQSQTENQLNWSEAKPLVLLQCCLCSGTGPPARTDLTFCRAATCSAPRSVLMLWCQPSGGPRNHTIGIQTSKV</sequence>
<reference evidence="1" key="2">
    <citation type="journal article" date="2015" name="Data Brief">
        <title>Shoot transcriptome of the giant reed, Arundo donax.</title>
        <authorList>
            <person name="Barrero R.A."/>
            <person name="Guerrero F.D."/>
            <person name="Moolhuijzen P."/>
            <person name="Goolsby J.A."/>
            <person name="Tidwell J."/>
            <person name="Bellgard S.E."/>
            <person name="Bellgard M.I."/>
        </authorList>
    </citation>
    <scope>NUCLEOTIDE SEQUENCE</scope>
    <source>
        <tissue evidence="1">Shoot tissue taken approximately 20 cm above the soil surface</tissue>
    </source>
</reference>
<accession>A0A0A9F9E5</accession>
<dbReference type="AlphaFoldDB" id="A0A0A9F9E5"/>
<evidence type="ECO:0000313" key="1">
    <source>
        <dbReference type="EMBL" id="JAE04893.1"/>
    </source>
</evidence>
<dbReference type="EMBL" id="GBRH01193003">
    <property type="protein sequence ID" value="JAE04893.1"/>
    <property type="molecule type" value="Transcribed_RNA"/>
</dbReference>
<organism evidence="1">
    <name type="scientific">Arundo donax</name>
    <name type="common">Giant reed</name>
    <name type="synonym">Donax arundinaceus</name>
    <dbReference type="NCBI Taxonomy" id="35708"/>
    <lineage>
        <taxon>Eukaryota</taxon>
        <taxon>Viridiplantae</taxon>
        <taxon>Streptophyta</taxon>
        <taxon>Embryophyta</taxon>
        <taxon>Tracheophyta</taxon>
        <taxon>Spermatophyta</taxon>
        <taxon>Magnoliopsida</taxon>
        <taxon>Liliopsida</taxon>
        <taxon>Poales</taxon>
        <taxon>Poaceae</taxon>
        <taxon>PACMAD clade</taxon>
        <taxon>Arundinoideae</taxon>
        <taxon>Arundineae</taxon>
        <taxon>Arundo</taxon>
    </lineage>
</organism>